<organism evidence="2 3">
    <name type="scientific">Armillaria tabescens</name>
    <name type="common">Ringless honey mushroom</name>
    <name type="synonym">Agaricus tabescens</name>
    <dbReference type="NCBI Taxonomy" id="1929756"/>
    <lineage>
        <taxon>Eukaryota</taxon>
        <taxon>Fungi</taxon>
        <taxon>Dikarya</taxon>
        <taxon>Basidiomycota</taxon>
        <taxon>Agaricomycotina</taxon>
        <taxon>Agaricomycetes</taxon>
        <taxon>Agaricomycetidae</taxon>
        <taxon>Agaricales</taxon>
        <taxon>Marasmiineae</taxon>
        <taxon>Physalacriaceae</taxon>
        <taxon>Desarmillaria</taxon>
    </lineage>
</organism>
<evidence type="ECO:0000313" key="2">
    <source>
        <dbReference type="EMBL" id="KAK0459454.1"/>
    </source>
</evidence>
<sequence>MVDDHGGADQEYTACTLLTILQKHFSLGQPIQAHAACEALCSYMVDMRNVTKFVQWWCLTVLSLHAECYPLIYFDMALNFMCNLPEDGGWYLPLQQEMTRDCGQTSDSIDFGYLDALMDRVIDLDIQWHLLKGSNHSNWRKCDVCSQQSHTMEQHDPSKQCPVKSVPNGHPPNHQPGHPPDKSYNTPRADYADTILGSCQ</sequence>
<evidence type="ECO:0000256" key="1">
    <source>
        <dbReference type="SAM" id="MobiDB-lite"/>
    </source>
</evidence>
<dbReference type="EMBL" id="JAUEPS010000014">
    <property type="protein sequence ID" value="KAK0459454.1"/>
    <property type="molecule type" value="Genomic_DNA"/>
</dbReference>
<comment type="caution">
    <text evidence="2">The sequence shown here is derived from an EMBL/GenBank/DDBJ whole genome shotgun (WGS) entry which is preliminary data.</text>
</comment>
<keyword evidence="3" id="KW-1185">Reference proteome</keyword>
<accession>A0AA39N6R4</accession>
<proteinExistence type="predicted"/>
<dbReference type="GeneID" id="85360815"/>
<reference evidence="2" key="1">
    <citation type="submission" date="2023-06" db="EMBL/GenBank/DDBJ databases">
        <authorList>
            <consortium name="Lawrence Berkeley National Laboratory"/>
            <person name="Ahrendt S."/>
            <person name="Sahu N."/>
            <person name="Indic B."/>
            <person name="Wong-Bajracharya J."/>
            <person name="Merenyi Z."/>
            <person name="Ke H.-M."/>
            <person name="Monk M."/>
            <person name="Kocsube S."/>
            <person name="Drula E."/>
            <person name="Lipzen A."/>
            <person name="Balint B."/>
            <person name="Henrissat B."/>
            <person name="Andreopoulos B."/>
            <person name="Martin F.M."/>
            <person name="Harder C.B."/>
            <person name="Rigling D."/>
            <person name="Ford K.L."/>
            <person name="Foster G.D."/>
            <person name="Pangilinan J."/>
            <person name="Papanicolaou A."/>
            <person name="Barry K."/>
            <person name="LaButti K."/>
            <person name="Viragh M."/>
            <person name="Koriabine M."/>
            <person name="Yan M."/>
            <person name="Riley R."/>
            <person name="Champramary S."/>
            <person name="Plett K.L."/>
            <person name="Tsai I.J."/>
            <person name="Slot J."/>
            <person name="Sipos G."/>
            <person name="Plett J."/>
            <person name="Nagy L.G."/>
            <person name="Grigoriev I.V."/>
        </authorList>
    </citation>
    <scope>NUCLEOTIDE SEQUENCE</scope>
    <source>
        <strain evidence="2">CCBAS 213</strain>
    </source>
</reference>
<gene>
    <name evidence="2" type="ORF">EV420DRAFT_1641639</name>
</gene>
<dbReference type="AlphaFoldDB" id="A0AA39N6R4"/>
<evidence type="ECO:0000313" key="3">
    <source>
        <dbReference type="Proteomes" id="UP001175211"/>
    </source>
</evidence>
<feature type="region of interest" description="Disordered" evidence="1">
    <location>
        <begin position="153"/>
        <end position="189"/>
    </location>
</feature>
<protein>
    <submittedName>
        <fullName evidence="2">Uncharacterized protein</fullName>
    </submittedName>
</protein>
<dbReference type="RefSeq" id="XP_060331651.1">
    <property type="nucleotide sequence ID" value="XM_060477267.1"/>
</dbReference>
<dbReference type="Proteomes" id="UP001175211">
    <property type="component" value="Unassembled WGS sequence"/>
</dbReference>
<name>A0AA39N6R4_ARMTA</name>
<feature type="compositionally biased region" description="Pro residues" evidence="1">
    <location>
        <begin position="169"/>
        <end position="178"/>
    </location>
</feature>